<comment type="caution">
    <text evidence="4">The sequence shown here is derived from an EMBL/GenBank/DDBJ whole genome shotgun (WGS) entry which is preliminary data.</text>
</comment>
<gene>
    <name evidence="4" type="ORF">DDZ15_02040</name>
</gene>
<dbReference type="GO" id="GO:0008483">
    <property type="term" value="F:transaminase activity"/>
    <property type="evidence" value="ECO:0007669"/>
    <property type="project" value="InterPro"/>
</dbReference>
<dbReference type="Gene3D" id="3.90.1150.10">
    <property type="entry name" value="Aspartate Aminotransferase, domain 1"/>
    <property type="match status" value="1"/>
</dbReference>
<dbReference type="PROSITE" id="PS00600">
    <property type="entry name" value="AA_TRANSFER_CLASS_3"/>
    <property type="match status" value="1"/>
</dbReference>
<dbReference type="Proteomes" id="UP000245533">
    <property type="component" value="Unassembled WGS sequence"/>
</dbReference>
<dbReference type="InterPro" id="IPR015421">
    <property type="entry name" value="PyrdxlP-dep_Trfase_major"/>
</dbReference>
<reference evidence="4 5" key="1">
    <citation type="submission" date="2018-05" db="EMBL/GenBank/DDBJ databases">
        <title>Rhodohalobacter halophilus gen. nov., sp. nov., a moderately halophilic member of the family Balneolaceae.</title>
        <authorList>
            <person name="Liu Z.-W."/>
        </authorList>
    </citation>
    <scope>NUCLEOTIDE SEQUENCE [LARGE SCALE GENOMIC DNA]</scope>
    <source>
        <strain evidence="4 5">8A47</strain>
    </source>
</reference>
<dbReference type="InterPro" id="IPR015422">
    <property type="entry name" value="PyrdxlP-dep_Trfase_small"/>
</dbReference>
<organism evidence="4 5">
    <name type="scientific">Rhodohalobacter mucosus</name>
    <dbReference type="NCBI Taxonomy" id="2079485"/>
    <lineage>
        <taxon>Bacteria</taxon>
        <taxon>Pseudomonadati</taxon>
        <taxon>Balneolota</taxon>
        <taxon>Balneolia</taxon>
        <taxon>Balneolales</taxon>
        <taxon>Balneolaceae</taxon>
        <taxon>Rhodohalobacter</taxon>
    </lineage>
</organism>
<evidence type="ECO:0000313" key="5">
    <source>
        <dbReference type="Proteomes" id="UP000245533"/>
    </source>
</evidence>
<proteinExistence type="inferred from homology"/>
<dbReference type="GO" id="GO:0030170">
    <property type="term" value="F:pyridoxal phosphate binding"/>
    <property type="evidence" value="ECO:0007669"/>
    <property type="project" value="InterPro"/>
</dbReference>
<accession>A0A316TXK9</accession>
<evidence type="ECO:0000313" key="4">
    <source>
        <dbReference type="EMBL" id="PWN08045.1"/>
    </source>
</evidence>
<comment type="cofactor">
    <cofactor evidence="1">
        <name>pyridoxal 5'-phosphate</name>
        <dbReference type="ChEBI" id="CHEBI:597326"/>
    </cofactor>
</comment>
<keyword evidence="2 3" id="KW-0663">Pyridoxal phosphate</keyword>
<dbReference type="EMBL" id="QGGB01000002">
    <property type="protein sequence ID" value="PWN08045.1"/>
    <property type="molecule type" value="Genomic_DNA"/>
</dbReference>
<dbReference type="AlphaFoldDB" id="A0A316TXK9"/>
<comment type="similarity">
    <text evidence="3">Belongs to the class-III pyridoxal-phosphate-dependent aminotransferase family.</text>
</comment>
<evidence type="ECO:0000256" key="1">
    <source>
        <dbReference type="ARBA" id="ARBA00001933"/>
    </source>
</evidence>
<dbReference type="InterPro" id="IPR005814">
    <property type="entry name" value="Aminotrans_3"/>
</dbReference>
<protein>
    <submittedName>
        <fullName evidence="4">Glutamate-1-semialdehyde 2,1-aminomutase</fullName>
    </submittedName>
</protein>
<dbReference type="InterPro" id="IPR015424">
    <property type="entry name" value="PyrdxlP-dep_Trfase"/>
</dbReference>
<dbReference type="Gene3D" id="3.40.640.10">
    <property type="entry name" value="Type I PLP-dependent aspartate aminotransferase-like (Major domain)"/>
    <property type="match status" value="1"/>
</dbReference>
<keyword evidence="5" id="KW-1185">Reference proteome</keyword>
<dbReference type="InterPro" id="IPR049704">
    <property type="entry name" value="Aminotrans_3_PPA_site"/>
</dbReference>
<evidence type="ECO:0000256" key="3">
    <source>
        <dbReference type="RuleBase" id="RU003560"/>
    </source>
</evidence>
<dbReference type="NCBIfam" id="NF004856">
    <property type="entry name" value="PRK06209.1"/>
    <property type="match status" value="1"/>
</dbReference>
<name>A0A316TXK9_9BACT</name>
<dbReference type="SUPFAM" id="SSF53383">
    <property type="entry name" value="PLP-dependent transferases"/>
    <property type="match status" value="1"/>
</dbReference>
<evidence type="ECO:0000256" key="2">
    <source>
        <dbReference type="ARBA" id="ARBA00022898"/>
    </source>
</evidence>
<dbReference type="RefSeq" id="WP_109644785.1">
    <property type="nucleotide sequence ID" value="NZ_QGGB01000002.1"/>
</dbReference>
<dbReference type="PANTHER" id="PTHR43713:SF3">
    <property type="entry name" value="GLUTAMATE-1-SEMIALDEHYDE 2,1-AMINOMUTASE 1, CHLOROPLASTIC-RELATED"/>
    <property type="match status" value="1"/>
</dbReference>
<sequence length="446" mass="49555">MEQPIADIRRDITITKSLELQEKAHRLIPGGCHTYAKGDDQYPENSPKVIVSGSGCHVTDADGNTFMEFGMGLRSVTLGHGNRRVAEAAYRASLNGTNFLRPSVLEIELAEEMLSLLPHGDMIKFGKNGSDVTTAAIKLSRAHTGRDLVAVPSNQPFFSVDDWFIGTTDMDAGIPDSVKKMTVQFEFDNLESVKALFEQYPGQIACLIMEPAKYDDPSDHFLHRVRDLCHEHGALFILDEIITGFRWHLNGAQAYYNIQADLSTFGKAMGNGFSVAALIGKRELMEAGGLRHDGERVFLLSQTYGAETGSLAAALETIKIYREEPVIETLWARGRQLESGLRSIIDELSLHDYFTISGKPCCLVFGTNDENKQPSQPFRTLFMQEAIKQGLLLPSLIVSYAHTEKDIERAIEGIGEALVVYKKAIHEGIDKYLHGKSVQPVFRKYN</sequence>
<dbReference type="OrthoDB" id="1286826at2"/>
<dbReference type="PANTHER" id="PTHR43713">
    <property type="entry name" value="GLUTAMATE-1-SEMIALDEHYDE 2,1-AMINOMUTASE"/>
    <property type="match status" value="1"/>
</dbReference>
<dbReference type="Pfam" id="PF00202">
    <property type="entry name" value="Aminotran_3"/>
    <property type="match status" value="1"/>
</dbReference>